<proteinExistence type="predicted"/>
<dbReference type="EMBL" id="CACRXK020036143">
    <property type="protein sequence ID" value="CAB4044774.1"/>
    <property type="molecule type" value="Genomic_DNA"/>
</dbReference>
<dbReference type="OrthoDB" id="10647537at2759"/>
<organism evidence="1 2">
    <name type="scientific">Paramuricea clavata</name>
    <name type="common">Red gorgonian</name>
    <name type="synonym">Violescent sea-whip</name>
    <dbReference type="NCBI Taxonomy" id="317549"/>
    <lineage>
        <taxon>Eukaryota</taxon>
        <taxon>Metazoa</taxon>
        <taxon>Cnidaria</taxon>
        <taxon>Anthozoa</taxon>
        <taxon>Octocorallia</taxon>
        <taxon>Malacalcyonacea</taxon>
        <taxon>Plexauridae</taxon>
        <taxon>Paramuricea</taxon>
    </lineage>
</organism>
<accession>A0A7D9M8U6</accession>
<keyword evidence="2" id="KW-1185">Reference proteome</keyword>
<gene>
    <name evidence="1" type="ORF">PACLA_8A035131</name>
</gene>
<evidence type="ECO:0000313" key="2">
    <source>
        <dbReference type="Proteomes" id="UP001152795"/>
    </source>
</evidence>
<feature type="non-terminal residue" evidence="1">
    <location>
        <position position="79"/>
    </location>
</feature>
<comment type="caution">
    <text evidence="1">The sequence shown here is derived from an EMBL/GenBank/DDBJ whole genome shotgun (WGS) entry which is preliminary data.</text>
</comment>
<evidence type="ECO:0000313" key="1">
    <source>
        <dbReference type="EMBL" id="CAB4044774.1"/>
    </source>
</evidence>
<dbReference type="AlphaFoldDB" id="A0A7D9M8U6"/>
<dbReference type="Proteomes" id="UP001152795">
    <property type="component" value="Unassembled WGS sequence"/>
</dbReference>
<name>A0A7D9M8U6_PARCT</name>
<protein>
    <submittedName>
        <fullName evidence="1">Uncharacterized protein</fullName>
    </submittedName>
</protein>
<sequence>MCQQRFEWFLKERSEIHKDIEAFLLMVLEYCLKMEELAKKRYTINVYADKMSDNLISLLKSLCFIHALYGYPQANSDET</sequence>
<reference evidence="1" key="1">
    <citation type="submission" date="2020-04" db="EMBL/GenBank/DDBJ databases">
        <authorList>
            <person name="Alioto T."/>
            <person name="Alioto T."/>
            <person name="Gomez Garrido J."/>
        </authorList>
    </citation>
    <scope>NUCLEOTIDE SEQUENCE</scope>
    <source>
        <strain evidence="1">A484AB</strain>
    </source>
</reference>